<reference evidence="1 2" key="1">
    <citation type="submission" date="2008-09" db="EMBL/GenBank/DDBJ databases">
        <authorList>
            <person name="Fulton L."/>
            <person name="Clifton S."/>
            <person name="Fulton B."/>
            <person name="Xu J."/>
            <person name="Minx P."/>
            <person name="Pepin K.H."/>
            <person name="Johnson M."/>
            <person name="Thiruvilangam P."/>
            <person name="Bhonagiri V."/>
            <person name="Nash W.E."/>
            <person name="Mardis E.R."/>
            <person name="Wilson R.K."/>
        </authorList>
    </citation>
    <scope>NUCLEOTIDE SEQUENCE [LARGE SCALE GENOMIC DNA]</scope>
    <source>
        <strain evidence="1 2">DSM 7454</strain>
    </source>
</reference>
<gene>
    <name evidence="1" type="ORF">ANHYDRO_01241</name>
</gene>
<comment type="caution">
    <text evidence="1">The sequence shown here is derived from an EMBL/GenBank/DDBJ whole genome shotgun (WGS) entry which is preliminary data.</text>
</comment>
<organism evidence="1 2">
    <name type="scientific">Anaerococcus hydrogenalis DSM 7454</name>
    <dbReference type="NCBI Taxonomy" id="561177"/>
    <lineage>
        <taxon>Bacteria</taxon>
        <taxon>Bacillati</taxon>
        <taxon>Bacillota</taxon>
        <taxon>Tissierellia</taxon>
        <taxon>Tissierellales</taxon>
        <taxon>Peptoniphilaceae</taxon>
        <taxon>Anaerococcus</taxon>
    </lineage>
</organism>
<evidence type="ECO:0000313" key="1">
    <source>
        <dbReference type="EMBL" id="EEB35888.1"/>
    </source>
</evidence>
<name>B6W9I6_9FIRM</name>
<protein>
    <submittedName>
        <fullName evidence="1">Uncharacterized protein</fullName>
    </submittedName>
</protein>
<dbReference type="EMBL" id="ABXA01000032">
    <property type="protein sequence ID" value="EEB35888.1"/>
    <property type="molecule type" value="Genomic_DNA"/>
</dbReference>
<sequence length="58" mass="6900">MCIDFAHLSLKLSAKARRDLMRFLDSLRSLEMEEFLVCQQTGRIYLPTFFIDLYIILN</sequence>
<reference evidence="1 2" key="2">
    <citation type="submission" date="2008-10" db="EMBL/GenBank/DDBJ databases">
        <title>Draft genome sequence of Anaerococcus hydrogenalis (DSM 7454).</title>
        <authorList>
            <person name="Sudarsanam P."/>
            <person name="Ley R."/>
            <person name="Guruge J."/>
            <person name="Turnbaugh P.J."/>
            <person name="Mahowald M."/>
            <person name="Liep D."/>
            <person name="Gordon J."/>
        </authorList>
    </citation>
    <scope>NUCLEOTIDE SEQUENCE [LARGE SCALE GENOMIC DNA]</scope>
    <source>
        <strain evidence="1 2">DSM 7454</strain>
    </source>
</reference>
<accession>B6W9I6</accession>
<dbReference type="STRING" id="561177.ANHYDRO_01241"/>
<dbReference type="AlphaFoldDB" id="B6W9I6"/>
<evidence type="ECO:0000313" key="2">
    <source>
        <dbReference type="Proteomes" id="UP000005451"/>
    </source>
</evidence>
<proteinExistence type="predicted"/>
<dbReference type="Proteomes" id="UP000005451">
    <property type="component" value="Unassembled WGS sequence"/>
</dbReference>